<dbReference type="AlphaFoldDB" id="A0A0C2C0A1"/>
<dbReference type="OrthoDB" id="191139at2759"/>
<dbReference type="GO" id="GO:0016491">
    <property type="term" value="F:oxidoreductase activity"/>
    <property type="evidence" value="ECO:0007669"/>
    <property type="project" value="UniProtKB-KW"/>
</dbReference>
<keyword evidence="2" id="KW-0560">Oxidoreductase</keyword>
<feature type="non-terminal residue" evidence="3">
    <location>
        <position position="82"/>
    </location>
</feature>
<keyword evidence="4" id="KW-1185">Reference proteome</keyword>
<comment type="similarity">
    <text evidence="1">Belongs to the short-chain dehydrogenases/reductases (SDR) family.</text>
</comment>
<dbReference type="Gene3D" id="3.40.50.720">
    <property type="entry name" value="NAD(P)-binding Rossmann-like Domain"/>
    <property type="match status" value="1"/>
</dbReference>
<dbReference type="PANTHER" id="PTHR24320:SF288">
    <property type="entry name" value="RETINOL DEHYDROGENASE 14"/>
    <property type="match status" value="1"/>
</dbReference>
<feature type="non-terminal residue" evidence="3">
    <location>
        <position position="1"/>
    </location>
</feature>
<evidence type="ECO:0000256" key="1">
    <source>
        <dbReference type="ARBA" id="ARBA00006484"/>
    </source>
</evidence>
<dbReference type="SUPFAM" id="SSF51735">
    <property type="entry name" value="NAD(P)-binding Rossmann-fold domains"/>
    <property type="match status" value="1"/>
</dbReference>
<dbReference type="EMBL" id="KN752434">
    <property type="protein sequence ID" value="KIH49668.1"/>
    <property type="molecule type" value="Genomic_DNA"/>
</dbReference>
<dbReference type="Proteomes" id="UP000054047">
    <property type="component" value="Unassembled WGS sequence"/>
</dbReference>
<dbReference type="PANTHER" id="PTHR24320">
    <property type="entry name" value="RETINOL DEHYDROGENASE"/>
    <property type="match status" value="1"/>
</dbReference>
<sequence length="82" mass="9248">MEGFCGRLEFFPKATRDHIVKETGNPSNVDYIACDLSIMKEVAHFADQVKSRFPDLNVLLCNAGVLNPRRAETKDGLEMTFQ</sequence>
<protein>
    <recommendedName>
        <fullName evidence="5">Oxidoreductase, short chain dehydrogenase/reductase family protein</fullName>
    </recommendedName>
</protein>
<evidence type="ECO:0008006" key="5">
    <source>
        <dbReference type="Google" id="ProtNLM"/>
    </source>
</evidence>
<name>A0A0C2C0A1_9BILA</name>
<reference evidence="3 4" key="1">
    <citation type="submission" date="2013-12" db="EMBL/GenBank/DDBJ databases">
        <title>Draft genome of the parsitic nematode Ancylostoma duodenale.</title>
        <authorList>
            <person name="Mitreva M."/>
        </authorList>
    </citation>
    <scope>NUCLEOTIDE SEQUENCE [LARGE SCALE GENOMIC DNA]</scope>
    <source>
        <strain evidence="3 4">Zhejiang</strain>
    </source>
</reference>
<evidence type="ECO:0000313" key="3">
    <source>
        <dbReference type="EMBL" id="KIH49668.1"/>
    </source>
</evidence>
<proteinExistence type="inferred from homology"/>
<evidence type="ECO:0000256" key="2">
    <source>
        <dbReference type="ARBA" id="ARBA00023002"/>
    </source>
</evidence>
<dbReference type="InterPro" id="IPR036291">
    <property type="entry name" value="NAD(P)-bd_dom_sf"/>
</dbReference>
<gene>
    <name evidence="3" type="ORF">ANCDUO_20256</name>
</gene>
<accession>A0A0C2C0A1</accession>
<organism evidence="3 4">
    <name type="scientific">Ancylostoma duodenale</name>
    <dbReference type="NCBI Taxonomy" id="51022"/>
    <lineage>
        <taxon>Eukaryota</taxon>
        <taxon>Metazoa</taxon>
        <taxon>Ecdysozoa</taxon>
        <taxon>Nematoda</taxon>
        <taxon>Chromadorea</taxon>
        <taxon>Rhabditida</taxon>
        <taxon>Rhabditina</taxon>
        <taxon>Rhabditomorpha</taxon>
        <taxon>Strongyloidea</taxon>
        <taxon>Ancylostomatidae</taxon>
        <taxon>Ancylostomatinae</taxon>
        <taxon>Ancylostoma</taxon>
    </lineage>
</organism>
<evidence type="ECO:0000313" key="4">
    <source>
        <dbReference type="Proteomes" id="UP000054047"/>
    </source>
</evidence>